<dbReference type="AlphaFoldDB" id="A0A9Q7SH91"/>
<dbReference type="InterPro" id="IPR009061">
    <property type="entry name" value="DNA-bd_dom_put_sf"/>
</dbReference>
<dbReference type="RefSeq" id="WP_074243929.1">
    <property type="nucleotide sequence ID" value="NZ_FSCP01000002.1"/>
</dbReference>
<proteinExistence type="predicted"/>
<dbReference type="EMBL" id="FSFA01000005">
    <property type="protein sequence ID" value="SHX82829.1"/>
    <property type="molecule type" value="Genomic_DNA"/>
</dbReference>
<protein>
    <submittedName>
        <fullName evidence="2">Helix-turn-helix domain</fullName>
    </submittedName>
</protein>
<evidence type="ECO:0000313" key="3">
    <source>
        <dbReference type="Proteomes" id="UP000185183"/>
    </source>
</evidence>
<sequence length="78" mass="8959">MARIKAVVTRAVEDEFLVPAQVSERLRVSRQTLSYWRARDTGPMSIQVGSSVRYPRHEFEAWLVRQAELTARGERVSA</sequence>
<dbReference type="Pfam" id="PF12728">
    <property type="entry name" value="HTH_17"/>
    <property type="match status" value="1"/>
</dbReference>
<gene>
    <name evidence="2" type="ORF">SAMEA2275694_03975</name>
</gene>
<reference evidence="2 3" key="1">
    <citation type="submission" date="2016-11" db="EMBL/GenBank/DDBJ databases">
        <authorList>
            <consortium name="Pathogen Informatics"/>
        </authorList>
    </citation>
    <scope>NUCLEOTIDE SEQUENCE [LARGE SCALE GENOMIC DNA]</scope>
    <source>
        <strain evidence="2 3">968</strain>
    </source>
</reference>
<dbReference type="SUPFAM" id="SSF46955">
    <property type="entry name" value="Putative DNA-binding domain"/>
    <property type="match status" value="1"/>
</dbReference>
<accession>A0A9Q7SH91</accession>
<dbReference type="Proteomes" id="UP000185183">
    <property type="component" value="Unassembled WGS sequence"/>
</dbReference>
<organism evidence="2 3">
    <name type="scientific">Mycobacteroides abscessus subsp. bolletii</name>
    <dbReference type="NCBI Taxonomy" id="319705"/>
    <lineage>
        <taxon>Bacteria</taxon>
        <taxon>Bacillati</taxon>
        <taxon>Actinomycetota</taxon>
        <taxon>Actinomycetes</taxon>
        <taxon>Mycobacteriales</taxon>
        <taxon>Mycobacteriaceae</taxon>
        <taxon>Mycobacteroides</taxon>
        <taxon>Mycobacteroides abscessus</taxon>
    </lineage>
</organism>
<comment type="caution">
    <text evidence="2">The sequence shown here is derived from an EMBL/GenBank/DDBJ whole genome shotgun (WGS) entry which is preliminary data.</text>
</comment>
<evidence type="ECO:0000313" key="2">
    <source>
        <dbReference type="EMBL" id="SHX82829.1"/>
    </source>
</evidence>
<feature type="domain" description="Helix-turn-helix" evidence="1">
    <location>
        <begin position="19"/>
        <end position="63"/>
    </location>
</feature>
<name>A0A9Q7SH91_9MYCO</name>
<dbReference type="InterPro" id="IPR041657">
    <property type="entry name" value="HTH_17"/>
</dbReference>
<evidence type="ECO:0000259" key="1">
    <source>
        <dbReference type="Pfam" id="PF12728"/>
    </source>
</evidence>